<organism evidence="1 2">
    <name type="scientific">Novosphingobium piscinae</name>
    <dbReference type="NCBI Taxonomy" id="1507448"/>
    <lineage>
        <taxon>Bacteria</taxon>
        <taxon>Pseudomonadati</taxon>
        <taxon>Pseudomonadota</taxon>
        <taxon>Alphaproteobacteria</taxon>
        <taxon>Sphingomonadales</taxon>
        <taxon>Sphingomonadaceae</taxon>
        <taxon>Novosphingobium</taxon>
    </lineage>
</organism>
<reference evidence="1 2" key="1">
    <citation type="submission" date="2020-08" db="EMBL/GenBank/DDBJ databases">
        <title>The genome sequence of type strain Novosphingobium piscinae KCTC 42194.</title>
        <authorList>
            <person name="Liu Y."/>
        </authorList>
    </citation>
    <scope>NUCLEOTIDE SEQUENCE [LARGE SCALE GENOMIC DNA]</scope>
    <source>
        <strain evidence="1 2">KCTC 42194</strain>
    </source>
</reference>
<evidence type="ECO:0000313" key="2">
    <source>
        <dbReference type="Proteomes" id="UP000551327"/>
    </source>
</evidence>
<sequence>MTSSRDLDQVQELPTDLVLGRYAGLARQIIARRQARRRLLPQGMLVDVAWDLLLQLLASRGQAEAATTAALAAATELSPTVAVRWLSLLQADGMVQFRDPTWELSPGFLNRILAYLRENYPAAA</sequence>
<proteinExistence type="predicted"/>
<dbReference type="AlphaFoldDB" id="A0A7X1G1U7"/>
<evidence type="ECO:0000313" key="1">
    <source>
        <dbReference type="EMBL" id="MBC2670417.1"/>
    </source>
</evidence>
<evidence type="ECO:0008006" key="3">
    <source>
        <dbReference type="Google" id="ProtNLM"/>
    </source>
</evidence>
<protein>
    <recommendedName>
        <fullName evidence="3">HTH iclR-type domain-containing protein</fullName>
    </recommendedName>
</protein>
<keyword evidence="2" id="KW-1185">Reference proteome</keyword>
<name>A0A7X1G1U7_9SPHN</name>
<dbReference type="Proteomes" id="UP000551327">
    <property type="component" value="Unassembled WGS sequence"/>
</dbReference>
<dbReference type="Gene3D" id="1.10.10.10">
    <property type="entry name" value="Winged helix-like DNA-binding domain superfamily/Winged helix DNA-binding domain"/>
    <property type="match status" value="1"/>
</dbReference>
<comment type="caution">
    <text evidence="1">The sequence shown here is derived from an EMBL/GenBank/DDBJ whole genome shotgun (WGS) entry which is preliminary data.</text>
</comment>
<gene>
    <name evidence="1" type="ORF">H7F53_14790</name>
</gene>
<dbReference type="InterPro" id="IPR036388">
    <property type="entry name" value="WH-like_DNA-bd_sf"/>
</dbReference>
<dbReference type="RefSeq" id="WP_185680278.1">
    <property type="nucleotide sequence ID" value="NZ_JACLAX010000019.1"/>
</dbReference>
<accession>A0A7X1G1U7</accession>
<dbReference type="EMBL" id="JACLAX010000019">
    <property type="protein sequence ID" value="MBC2670417.1"/>
    <property type="molecule type" value="Genomic_DNA"/>
</dbReference>